<gene>
    <name evidence="1" type="ORF">CBG49_01510</name>
</gene>
<proteinExistence type="predicted"/>
<keyword evidence="2" id="KW-1185">Reference proteome</keyword>
<dbReference type="AlphaFoldDB" id="A0A1Z4BKT5"/>
<sequence length="263" mass="30788">MIHIEKGKIDTFQVGDFSNKTRVETNTLTFFFEIENKRIQTISVRDVKEMEVYGKVVTVATLDMIVQEKPIIDGDFYIYPNLQLSLYIDFKNKIFAQVLVFDSSLVDLYIPKENKLIEDSLLRCSNILELNSFKVVNQFVFNTTLEDFQKEYHLTSTPIEGIGGKKIFESTSLLFEFYNQQLCSIYVKTPHLFDKILVKDYDLNNDKDIKRLISTEKVLYHAHWIVIPALGISFEGDNLTKLCFYNEYVAPFWENTHRPITSW</sequence>
<dbReference type="EMBL" id="CP022022">
    <property type="protein sequence ID" value="ASF41870.1"/>
    <property type="molecule type" value="Genomic_DNA"/>
</dbReference>
<reference evidence="2" key="1">
    <citation type="submission" date="2017-06" db="EMBL/GenBank/DDBJ databases">
        <title>Complete genome sequence of Capnocytophaga sp. KCOM 1579 (=ChDC OS43) isolated from a human refractory periapical abscess lesion.</title>
        <authorList>
            <person name="Kook J.-K."/>
            <person name="Park S.-N."/>
            <person name="Lim Y.K."/>
            <person name="Roh H."/>
        </authorList>
    </citation>
    <scope>NUCLEOTIDE SEQUENCE [LARGE SCALE GENOMIC DNA]</scope>
    <source>
        <strain evidence="2">ChDC OS43</strain>
    </source>
</reference>
<evidence type="ECO:0000313" key="2">
    <source>
        <dbReference type="Proteomes" id="UP000197007"/>
    </source>
</evidence>
<dbReference type="KEGG" id="capn:CBG49_01510"/>
<dbReference type="Proteomes" id="UP000197007">
    <property type="component" value="Chromosome"/>
</dbReference>
<accession>A0A1Z4BKT5</accession>
<name>A0A1Z4BKT5_9FLAO</name>
<dbReference type="RefSeq" id="WP_088593079.1">
    <property type="nucleotide sequence ID" value="NZ_CP022022.1"/>
</dbReference>
<protein>
    <submittedName>
        <fullName evidence="1">Uncharacterized protein</fullName>
    </submittedName>
</protein>
<evidence type="ECO:0000313" key="1">
    <source>
        <dbReference type="EMBL" id="ASF41870.1"/>
    </source>
</evidence>
<organism evidence="1 2">
    <name type="scientific">Capnocytophaga endodontalis</name>
    <dbReference type="NCBI Taxonomy" id="2708117"/>
    <lineage>
        <taxon>Bacteria</taxon>
        <taxon>Pseudomonadati</taxon>
        <taxon>Bacteroidota</taxon>
        <taxon>Flavobacteriia</taxon>
        <taxon>Flavobacteriales</taxon>
        <taxon>Flavobacteriaceae</taxon>
        <taxon>Capnocytophaga</taxon>
    </lineage>
</organism>